<accession>A0A6J5LC53</accession>
<proteinExistence type="predicted"/>
<gene>
    <name evidence="1" type="ORF">UFOVP124_52</name>
</gene>
<evidence type="ECO:0000313" key="1">
    <source>
        <dbReference type="EMBL" id="CAB4131042.1"/>
    </source>
</evidence>
<name>A0A6J5LC53_9CAUD</name>
<dbReference type="EMBL" id="LR796250">
    <property type="protein sequence ID" value="CAB4131042.1"/>
    <property type="molecule type" value="Genomic_DNA"/>
</dbReference>
<sequence>MSTTTTTTTTTVTSGSTSSVYTAKAGFPLPQLNQLNWHVPIQNLIGALDKHAAIGPFCATPADPGTSAALPSTSLSVSVAGGIFLNASGNQTTYSGGTFALSASSTTMLWLDDSGVLYSGSTYPTGTQFLPLATVTTGTSTVTAISDDRIFWRTFGGSASGYIGKAGDTLGDGSNFALGTTTGTRIGTATTQKLAFFAATPIVQPGSTTDLRTALINLGLLASGGATPLNLNGGTLTGSVVHPVTPISSSTAVSTLGLYTISAAGNITITLPDATANAGGMIIFKRTDSTSNTVTISRAGSDLIDGSSTNTSLSSQWSVLRLMAASGVWMVI</sequence>
<reference evidence="1" key="1">
    <citation type="submission" date="2020-04" db="EMBL/GenBank/DDBJ databases">
        <authorList>
            <person name="Chiriac C."/>
            <person name="Salcher M."/>
            <person name="Ghai R."/>
            <person name="Kavagutti S V."/>
        </authorList>
    </citation>
    <scope>NUCLEOTIDE SEQUENCE</scope>
</reference>
<organism evidence="1">
    <name type="scientific">uncultured Caudovirales phage</name>
    <dbReference type="NCBI Taxonomy" id="2100421"/>
    <lineage>
        <taxon>Viruses</taxon>
        <taxon>Duplodnaviria</taxon>
        <taxon>Heunggongvirae</taxon>
        <taxon>Uroviricota</taxon>
        <taxon>Caudoviricetes</taxon>
        <taxon>Peduoviridae</taxon>
        <taxon>Maltschvirus</taxon>
        <taxon>Maltschvirus maltsch</taxon>
    </lineage>
</organism>
<protein>
    <submittedName>
        <fullName evidence="1">Uncharacterized protein</fullName>
    </submittedName>
</protein>